<dbReference type="Gene3D" id="3.40.50.720">
    <property type="entry name" value="NAD(P)-binding Rossmann-like Domain"/>
    <property type="match status" value="1"/>
</dbReference>
<evidence type="ECO:0000256" key="3">
    <source>
        <dbReference type="ARBA" id="ARBA00016219"/>
    </source>
</evidence>
<evidence type="ECO:0000256" key="1">
    <source>
        <dbReference type="ARBA" id="ARBA00006541"/>
    </source>
</evidence>
<dbReference type="InterPro" id="IPR013118">
    <property type="entry name" value="Mannitol_DH_C"/>
</dbReference>
<dbReference type="GO" id="GO:0008926">
    <property type="term" value="F:mannitol-1-phosphate 5-dehydrogenase activity"/>
    <property type="evidence" value="ECO:0007669"/>
    <property type="project" value="UniProtKB-UniRule"/>
</dbReference>
<dbReference type="EC" id="1.1.1.17" evidence="2 7"/>
<feature type="binding site" evidence="7">
    <location>
        <begin position="3"/>
        <end position="14"/>
    </location>
    <ligand>
        <name>NAD(+)</name>
        <dbReference type="ChEBI" id="CHEBI:57540"/>
    </ligand>
</feature>
<keyword evidence="5 7" id="KW-0520">NAD</keyword>
<organism evidence="10 11">
    <name type="scientific">Microcella alkalica</name>
    <dbReference type="NCBI Taxonomy" id="355930"/>
    <lineage>
        <taxon>Bacteria</taxon>
        <taxon>Bacillati</taxon>
        <taxon>Actinomycetota</taxon>
        <taxon>Actinomycetes</taxon>
        <taxon>Micrococcales</taxon>
        <taxon>Microbacteriaceae</taxon>
        <taxon>Microcella</taxon>
    </lineage>
</organism>
<dbReference type="InterPro" id="IPR008927">
    <property type="entry name" value="6-PGluconate_DH-like_C_sf"/>
</dbReference>
<evidence type="ECO:0000259" key="9">
    <source>
        <dbReference type="Pfam" id="PF08125"/>
    </source>
</evidence>
<dbReference type="AlphaFoldDB" id="A0A839E879"/>
<gene>
    <name evidence="7" type="primary">mtlD</name>
    <name evidence="10" type="ORF">FHX53_001572</name>
</gene>
<evidence type="ECO:0000256" key="2">
    <source>
        <dbReference type="ARBA" id="ARBA00012939"/>
    </source>
</evidence>
<protein>
    <recommendedName>
        <fullName evidence="3 7">Mannitol-1-phosphate 5-dehydrogenase</fullName>
        <ecNumber evidence="2 7">1.1.1.17</ecNumber>
    </recommendedName>
</protein>
<dbReference type="PANTHER" id="PTHR30524:SF0">
    <property type="entry name" value="ALTRONATE OXIDOREDUCTASE-RELATED"/>
    <property type="match status" value="1"/>
</dbReference>
<dbReference type="Pfam" id="PF08125">
    <property type="entry name" value="Mannitol_dh_C"/>
    <property type="match status" value="1"/>
</dbReference>
<proteinExistence type="inferred from homology"/>
<dbReference type="InterPro" id="IPR036291">
    <property type="entry name" value="NAD(P)-bd_dom_sf"/>
</dbReference>
<dbReference type="NCBIfam" id="NF002652">
    <property type="entry name" value="PRK02318.2-5"/>
    <property type="match status" value="1"/>
</dbReference>
<dbReference type="HAMAP" id="MF_00196">
    <property type="entry name" value="Mannitol_dehydrog"/>
    <property type="match status" value="1"/>
</dbReference>
<keyword evidence="11" id="KW-1185">Reference proteome</keyword>
<evidence type="ECO:0000256" key="4">
    <source>
        <dbReference type="ARBA" id="ARBA00023002"/>
    </source>
</evidence>
<comment type="catalytic activity">
    <reaction evidence="6 7">
        <text>D-mannitol 1-phosphate + NAD(+) = beta-D-fructose 6-phosphate + NADH + H(+)</text>
        <dbReference type="Rhea" id="RHEA:19661"/>
        <dbReference type="ChEBI" id="CHEBI:15378"/>
        <dbReference type="ChEBI" id="CHEBI:57540"/>
        <dbReference type="ChEBI" id="CHEBI:57634"/>
        <dbReference type="ChEBI" id="CHEBI:57945"/>
        <dbReference type="ChEBI" id="CHEBI:61381"/>
        <dbReference type="EC" id="1.1.1.17"/>
    </reaction>
</comment>
<comment type="caution">
    <text evidence="10">The sequence shown here is derived from an EMBL/GenBank/DDBJ whole genome shotgun (WGS) entry which is preliminary data.</text>
</comment>
<dbReference type="GO" id="GO:0019592">
    <property type="term" value="P:mannitol catabolic process"/>
    <property type="evidence" value="ECO:0007669"/>
    <property type="project" value="TreeGrafter"/>
</dbReference>
<name>A0A839E879_9MICO</name>
<accession>A0A839E879</accession>
<dbReference type="Proteomes" id="UP000585905">
    <property type="component" value="Unassembled WGS sequence"/>
</dbReference>
<keyword evidence="4 7" id="KW-0560">Oxidoreductase</keyword>
<evidence type="ECO:0000256" key="7">
    <source>
        <dbReference type="HAMAP-Rule" id="MF_00196"/>
    </source>
</evidence>
<dbReference type="RefSeq" id="WP_182490792.1">
    <property type="nucleotide sequence ID" value="NZ_BAAAOV010000001.1"/>
</dbReference>
<dbReference type="PRINTS" id="PR00084">
    <property type="entry name" value="MTLDHDRGNASE"/>
</dbReference>
<dbReference type="InterPro" id="IPR023028">
    <property type="entry name" value="Mannitol_1_phos_5_DH"/>
</dbReference>
<dbReference type="InterPro" id="IPR000669">
    <property type="entry name" value="Mannitol_DH"/>
</dbReference>
<dbReference type="SUPFAM" id="SSF51735">
    <property type="entry name" value="NAD(P)-binding Rossmann-fold domains"/>
    <property type="match status" value="1"/>
</dbReference>
<dbReference type="PANTHER" id="PTHR30524">
    <property type="entry name" value="MANNITOL-1-PHOSPHATE 5-DEHYDROGENASE"/>
    <property type="match status" value="1"/>
</dbReference>
<dbReference type="InterPro" id="IPR013131">
    <property type="entry name" value="Mannitol_DH_N"/>
</dbReference>
<dbReference type="SUPFAM" id="SSF48179">
    <property type="entry name" value="6-phosphogluconate dehydrogenase C-terminal domain-like"/>
    <property type="match status" value="1"/>
</dbReference>
<evidence type="ECO:0000313" key="11">
    <source>
        <dbReference type="Proteomes" id="UP000585905"/>
    </source>
</evidence>
<dbReference type="GO" id="GO:0005829">
    <property type="term" value="C:cytosol"/>
    <property type="evidence" value="ECO:0007669"/>
    <property type="project" value="TreeGrafter"/>
</dbReference>
<dbReference type="Pfam" id="PF01232">
    <property type="entry name" value="Mannitol_dh"/>
    <property type="match status" value="1"/>
</dbReference>
<feature type="domain" description="Mannitol dehydrogenase C-terminal" evidence="9">
    <location>
        <begin position="202"/>
        <end position="343"/>
    </location>
</feature>
<reference evidence="10 11" key="1">
    <citation type="submission" date="2020-07" db="EMBL/GenBank/DDBJ databases">
        <title>Sequencing the genomes of 1000 actinobacteria strains.</title>
        <authorList>
            <person name="Klenk H.-P."/>
        </authorList>
    </citation>
    <scope>NUCLEOTIDE SEQUENCE [LARGE SCALE GENOMIC DNA]</scope>
    <source>
        <strain evidence="10 11">DSM 19663</strain>
    </source>
</reference>
<evidence type="ECO:0000259" key="8">
    <source>
        <dbReference type="Pfam" id="PF01232"/>
    </source>
</evidence>
<dbReference type="InterPro" id="IPR013328">
    <property type="entry name" value="6PGD_dom2"/>
</dbReference>
<evidence type="ECO:0000313" key="10">
    <source>
        <dbReference type="EMBL" id="MBA8847980.1"/>
    </source>
</evidence>
<comment type="similarity">
    <text evidence="1 7">Belongs to the mannitol dehydrogenase family.</text>
</comment>
<sequence>MTAVHFGAGNIGRGFIGLLLHDAGHELVFLDVNGPLIAAIAAADSYRVIEIGGDERIRTVTGFTGIDSSADPEGAAAAVAGADVVTTAVGPSILRFIAPVVAAGLRARPADRAPLPIMACENALGATDLLRGHLAELLADDPAVLDRAVFANTAVDRIVPIQEPEAGRELDVRVEPFCEWAIEAGPFAGSPPAIPGAHLVDDLAPYIERKLFTVNTGHAATAYLGRLAGAAMIDEALTMPAVRAGVEAALRETSRLLVSRHGFPLAVQDAYRETALVRFANPALRDGVERVGRQPLRKLSRNERLIQPAAALAEQGIEPVGLLAVIAAALRFQVANDPESAELQKLLGSGSSSADLVESITGVEPGHPLFAALEAAVDGARAEGVGA</sequence>
<dbReference type="EMBL" id="JACGWX010000003">
    <property type="protein sequence ID" value="MBA8847980.1"/>
    <property type="molecule type" value="Genomic_DNA"/>
</dbReference>
<evidence type="ECO:0000256" key="5">
    <source>
        <dbReference type="ARBA" id="ARBA00023027"/>
    </source>
</evidence>
<evidence type="ECO:0000256" key="6">
    <source>
        <dbReference type="ARBA" id="ARBA00048615"/>
    </source>
</evidence>
<dbReference type="Gene3D" id="1.10.1040.10">
    <property type="entry name" value="N-(1-d-carboxylethyl)-l-norvaline Dehydrogenase, domain 2"/>
    <property type="match status" value="1"/>
</dbReference>
<feature type="domain" description="Mannitol dehydrogenase N-terminal" evidence="8">
    <location>
        <begin position="1"/>
        <end position="194"/>
    </location>
</feature>